<dbReference type="EMBL" id="VMRX01000007">
    <property type="protein sequence ID" value="TVT35288.1"/>
    <property type="molecule type" value="Genomic_DNA"/>
</dbReference>
<sequence length="522" mass="60137">MVKSTGRFNSGRWMASPLQSAYAELRQRLIANPGVALATIFMDAFGHRKHLMDYAPRKHCPECAKGFFHSQLFDYTWLERCPAHGTLLLDRCEECGQRWPRSSALSDRSCPGCGVPDWDDVRDDAQPTPEQLARIARVQCFVDDTSSGFDFWPGPPYLSDLCYAYLWDSLLRYTWPECVTKDIAAFPAFQLAITSGHSQAELETLGVVFPDYPVVRMTSPLRRLNLRPPSKATWYDRLKRDGPIRRPSPKAQRIIEQSFNDILAWCHSHHEADHQLKLGDFRYFGFEGLVNDGRYLCPFCLGVSAWWEAVTQKYFSPWQCSTPTEYGWTNVVQWSIWPDTPDRLLMEDGDGAYWRPTPRFEERYYERSLLLLFAELYQSAVHLLNRLEAAEVPYRPGWDSKNFYTPGRFTAAQCLWRITEDQTIEWVWPEVHPLAQLDSPRPSTKTRICGGTWSKAVEPGAEALLSDLGQDSDVAVSSDTILQTGALFHTGCFEYRTRRHSWTILERPPSFSLYYPSFARSW</sequence>
<evidence type="ECO:0008006" key="3">
    <source>
        <dbReference type="Google" id="ProtNLM"/>
    </source>
</evidence>
<comment type="caution">
    <text evidence="1">The sequence shown here is derived from an EMBL/GenBank/DDBJ whole genome shotgun (WGS) entry which is preliminary data.</text>
</comment>
<protein>
    <recommendedName>
        <fullName evidence="3">TniQ family protein</fullName>
    </recommendedName>
</protein>
<reference evidence="1 2" key="1">
    <citation type="submission" date="2019-07" db="EMBL/GenBank/DDBJ databases">
        <title>The pathways for chlorine oxyanion respiration interact through the shared metabolite chlorate.</title>
        <authorList>
            <person name="Barnum T.P."/>
            <person name="Cheng Y."/>
            <person name="Hill K.A."/>
            <person name="Lucas L.N."/>
            <person name="Carlson H.K."/>
            <person name="Coates J.D."/>
        </authorList>
    </citation>
    <scope>NUCLEOTIDE SEQUENCE [LARGE SCALE GENOMIC DNA]</scope>
    <source>
        <strain evidence="1">UCB</strain>
    </source>
</reference>
<proteinExistence type="predicted"/>
<gene>
    <name evidence="1" type="ORF">FHK81_03990</name>
</gene>
<dbReference type="Proteomes" id="UP000319142">
    <property type="component" value="Unassembled WGS sequence"/>
</dbReference>
<evidence type="ECO:0000313" key="1">
    <source>
        <dbReference type="EMBL" id="TVT35288.1"/>
    </source>
</evidence>
<accession>A0A558BFL1</accession>
<dbReference type="AlphaFoldDB" id="A0A558BFL1"/>
<organism evidence="1 2">
    <name type="scientific">Marinobacter vinifirmus</name>
    <dbReference type="NCBI Taxonomy" id="355591"/>
    <lineage>
        <taxon>Bacteria</taxon>
        <taxon>Pseudomonadati</taxon>
        <taxon>Pseudomonadota</taxon>
        <taxon>Gammaproteobacteria</taxon>
        <taxon>Pseudomonadales</taxon>
        <taxon>Marinobacteraceae</taxon>
        <taxon>Marinobacter</taxon>
    </lineage>
</organism>
<name>A0A558BFL1_9GAMM</name>
<evidence type="ECO:0000313" key="2">
    <source>
        <dbReference type="Proteomes" id="UP000319142"/>
    </source>
</evidence>
<dbReference type="RefSeq" id="WP_273132408.1">
    <property type="nucleotide sequence ID" value="NZ_VMRX01000007.1"/>
</dbReference>